<dbReference type="Proteomes" id="UP001595617">
    <property type="component" value="Unassembled WGS sequence"/>
</dbReference>
<protein>
    <submittedName>
        <fullName evidence="1">Uncharacterized protein</fullName>
    </submittedName>
</protein>
<name>A0ABV8A1L0_9GAMM</name>
<dbReference type="RefSeq" id="WP_380698419.1">
    <property type="nucleotide sequence ID" value="NZ_JBHRYR010000011.1"/>
</dbReference>
<accession>A0ABV8A1L0</accession>
<sequence length="163" mass="18822">MELPDFLNFKPFNTMRERMGTDRLGYFEMYDPKRHLSGEERSTLRMQGLSVPRSALYFLGDHTLAYKNSRVGLVVEDVLHVTRCKAVTGFEQGVVVADDEALGGGVSACKACLHHLRFDGLDLDKERKHHHNQRVIQQFSLARFFESYPDYPLFELTHVRHPL</sequence>
<keyword evidence="2" id="KW-1185">Reference proteome</keyword>
<evidence type="ECO:0000313" key="1">
    <source>
        <dbReference type="EMBL" id="MFC3854284.1"/>
    </source>
</evidence>
<proteinExistence type="predicted"/>
<gene>
    <name evidence="1" type="ORF">ACFOOG_15730</name>
</gene>
<evidence type="ECO:0000313" key="2">
    <source>
        <dbReference type="Proteomes" id="UP001595617"/>
    </source>
</evidence>
<reference evidence="2" key="1">
    <citation type="journal article" date="2019" name="Int. J. Syst. Evol. Microbiol.">
        <title>The Global Catalogue of Microorganisms (GCM) 10K type strain sequencing project: providing services to taxonomists for standard genome sequencing and annotation.</title>
        <authorList>
            <consortium name="The Broad Institute Genomics Platform"/>
            <consortium name="The Broad Institute Genome Sequencing Center for Infectious Disease"/>
            <person name="Wu L."/>
            <person name="Ma J."/>
        </authorList>
    </citation>
    <scope>NUCLEOTIDE SEQUENCE [LARGE SCALE GENOMIC DNA]</scope>
    <source>
        <strain evidence="2">IBRC 10765</strain>
    </source>
</reference>
<dbReference type="EMBL" id="JBHRYR010000011">
    <property type="protein sequence ID" value="MFC3854284.1"/>
    <property type="molecule type" value="Genomic_DNA"/>
</dbReference>
<organism evidence="1 2">
    <name type="scientific">Saccharospirillum mangrovi</name>
    <dbReference type="NCBI Taxonomy" id="2161747"/>
    <lineage>
        <taxon>Bacteria</taxon>
        <taxon>Pseudomonadati</taxon>
        <taxon>Pseudomonadota</taxon>
        <taxon>Gammaproteobacteria</taxon>
        <taxon>Oceanospirillales</taxon>
        <taxon>Saccharospirillaceae</taxon>
        <taxon>Saccharospirillum</taxon>
    </lineage>
</organism>
<comment type="caution">
    <text evidence="1">The sequence shown here is derived from an EMBL/GenBank/DDBJ whole genome shotgun (WGS) entry which is preliminary data.</text>
</comment>